<evidence type="ECO:0000256" key="8">
    <source>
        <dbReference type="RuleBase" id="RU362110"/>
    </source>
</evidence>
<accession>A0A412ID33</accession>
<dbReference type="Pfam" id="PF00251">
    <property type="entry name" value="Glyco_hydro_32N"/>
    <property type="match status" value="1"/>
</dbReference>
<evidence type="ECO:0000256" key="6">
    <source>
        <dbReference type="ARBA" id="ARBA00023295"/>
    </source>
</evidence>
<evidence type="ECO:0000313" key="12">
    <source>
        <dbReference type="EMBL" id="RGS34776.1"/>
    </source>
</evidence>
<dbReference type="PANTHER" id="PTHR43101">
    <property type="entry name" value="BETA-FRUCTOSIDASE"/>
    <property type="match status" value="1"/>
</dbReference>
<dbReference type="InterPro" id="IPR013320">
    <property type="entry name" value="ConA-like_dom_sf"/>
</dbReference>
<dbReference type="InterPro" id="IPR013148">
    <property type="entry name" value="Glyco_hydro_32_N"/>
</dbReference>
<dbReference type="InterPro" id="IPR051214">
    <property type="entry name" value="GH32_Enzymes"/>
</dbReference>
<dbReference type="GO" id="GO:0005985">
    <property type="term" value="P:sucrose metabolic process"/>
    <property type="evidence" value="ECO:0007669"/>
    <property type="project" value="UniProtKB-UniPathway"/>
</dbReference>
<gene>
    <name evidence="12" type="ORF">DWX94_14460</name>
</gene>
<keyword evidence="5 8" id="KW-0378">Hydrolase</keyword>
<dbReference type="UniPathway" id="UPA00238"/>
<dbReference type="AlphaFoldDB" id="A0A412ID33"/>
<keyword evidence="6 8" id="KW-0326">Glycosidase</keyword>
<comment type="caution">
    <text evidence="12">The sequence shown here is derived from an EMBL/GenBank/DDBJ whole genome shotgun (WGS) entry which is preliminary data.</text>
</comment>
<evidence type="ECO:0000259" key="11">
    <source>
        <dbReference type="Pfam" id="PF08244"/>
    </source>
</evidence>
<sequence>MDRITDAMDDRFVSEKLAAAREYETENEIAANDRPLFHMTPAVGWMNDPNGFSVYEGKVHLFYQYHPFSTVWGPMHWGHQVTKDMIKWEQLPVALAPDTEYDEDGCFSGTAIEDKGRHILIYTSVMKNPDGEGVLQNQSIAVGDGTEYTKIGCNPVVNGDMLPYGLSREDFRDPKVWQEDGIYYMVAGTVDEDKKGQVVLLSSQDLVNWDFESVLARNDKDYGGVWECPDFFAIDGHKVLLVSPIEMVAKGYEFHNGNNSMYFIGEYDDKTKHFEGGEPFSLDYGIDFYAPQTTLLPDGRRVMIAWMQSWHNLWIPQGQMWQGMMTLPREISLKDGRLIQRPVREIENYRSDKVVLRNESVSGACIFDGIRGRFIDMEIMVKGDGYNEFVIDLAKNDRYYTRFTYDRRKNIIELDRTFAGFERDVVCIRRAEVKLSYSAEGQCGSSEDVGSIDEQIKLRFILDRNSIELFVNDGIMTMSTAIYTPVTAAGIEFSCDGKAVVDIEKYDIKMN</sequence>
<evidence type="ECO:0000256" key="2">
    <source>
        <dbReference type="ARBA" id="ARBA00009902"/>
    </source>
</evidence>
<dbReference type="Gene3D" id="2.115.10.20">
    <property type="entry name" value="Glycosyl hydrolase domain, family 43"/>
    <property type="match status" value="1"/>
</dbReference>
<keyword evidence="9" id="KW-0119">Carbohydrate metabolism</keyword>
<dbReference type="SUPFAM" id="SSF75005">
    <property type="entry name" value="Arabinanase/levansucrase/invertase"/>
    <property type="match status" value="1"/>
</dbReference>
<dbReference type="EMBL" id="QRVK01000088">
    <property type="protein sequence ID" value="RGS34776.1"/>
    <property type="molecule type" value="Genomic_DNA"/>
</dbReference>
<dbReference type="GO" id="GO:0005737">
    <property type="term" value="C:cytoplasm"/>
    <property type="evidence" value="ECO:0007669"/>
    <property type="project" value="UniProtKB-SubCell"/>
</dbReference>
<dbReference type="InterPro" id="IPR018053">
    <property type="entry name" value="Glyco_hydro_32_AS"/>
</dbReference>
<evidence type="ECO:0000256" key="4">
    <source>
        <dbReference type="ARBA" id="ARBA00019623"/>
    </source>
</evidence>
<comment type="catalytic activity">
    <reaction evidence="8">
        <text>Hydrolysis of terminal non-reducing beta-D-fructofuranoside residues in beta-D-fructofuranosides.</text>
        <dbReference type="EC" id="3.2.1.26"/>
    </reaction>
</comment>
<dbReference type="PANTHER" id="PTHR43101:SF1">
    <property type="entry name" value="BETA-FRUCTOSIDASE"/>
    <property type="match status" value="1"/>
</dbReference>
<evidence type="ECO:0000313" key="13">
    <source>
        <dbReference type="Proteomes" id="UP000283295"/>
    </source>
</evidence>
<organism evidence="12 13">
    <name type="scientific">Coprococcus eutactus</name>
    <dbReference type="NCBI Taxonomy" id="33043"/>
    <lineage>
        <taxon>Bacteria</taxon>
        <taxon>Bacillati</taxon>
        <taxon>Bacillota</taxon>
        <taxon>Clostridia</taxon>
        <taxon>Lachnospirales</taxon>
        <taxon>Lachnospiraceae</taxon>
        <taxon>Coprococcus</taxon>
    </lineage>
</organism>
<comment type="similarity">
    <text evidence="2 8">Belongs to the glycosyl hydrolase 32 family.</text>
</comment>
<dbReference type="InterPro" id="IPR006232">
    <property type="entry name" value="Suc6P_hydrolase"/>
</dbReference>
<dbReference type="OrthoDB" id="9759709at2"/>
<evidence type="ECO:0000256" key="9">
    <source>
        <dbReference type="RuleBase" id="RU365015"/>
    </source>
</evidence>
<dbReference type="InterPro" id="IPR013189">
    <property type="entry name" value="Glyco_hydro_32_C"/>
</dbReference>
<dbReference type="GO" id="GO:0004564">
    <property type="term" value="F:beta-fructofuranosidase activity"/>
    <property type="evidence" value="ECO:0007669"/>
    <property type="project" value="UniProtKB-EC"/>
</dbReference>
<dbReference type="InterPro" id="IPR001362">
    <property type="entry name" value="Glyco_hydro_32"/>
</dbReference>
<dbReference type="CDD" id="cd08996">
    <property type="entry name" value="GH32_FFase"/>
    <property type="match status" value="1"/>
</dbReference>
<comment type="pathway">
    <text evidence="1 9">Glycan biosynthesis; sucrose metabolism.</text>
</comment>
<evidence type="ECO:0000256" key="5">
    <source>
        <dbReference type="ARBA" id="ARBA00022801"/>
    </source>
</evidence>
<dbReference type="PROSITE" id="PS00609">
    <property type="entry name" value="GLYCOSYL_HYDROL_F32"/>
    <property type="match status" value="1"/>
</dbReference>
<evidence type="ECO:0000256" key="3">
    <source>
        <dbReference type="ARBA" id="ARBA00012758"/>
    </source>
</evidence>
<evidence type="ECO:0000256" key="1">
    <source>
        <dbReference type="ARBA" id="ARBA00004914"/>
    </source>
</evidence>
<dbReference type="SUPFAM" id="SSF49899">
    <property type="entry name" value="Concanavalin A-like lectins/glucanases"/>
    <property type="match status" value="1"/>
</dbReference>
<comment type="function">
    <text evidence="9">Enables the bacterium to metabolize sucrose as a sole carbon source.</text>
</comment>
<proteinExistence type="inferred from homology"/>
<dbReference type="Proteomes" id="UP000283295">
    <property type="component" value="Unassembled WGS sequence"/>
</dbReference>
<dbReference type="Pfam" id="PF08244">
    <property type="entry name" value="Glyco_hydro_32C"/>
    <property type="match status" value="1"/>
</dbReference>
<dbReference type="NCBIfam" id="TIGR01322">
    <property type="entry name" value="scrB_fam"/>
    <property type="match status" value="1"/>
</dbReference>
<feature type="domain" description="Glycosyl hydrolase family 32 N-terminal" evidence="10">
    <location>
        <begin position="38"/>
        <end position="342"/>
    </location>
</feature>
<dbReference type="InterPro" id="IPR023296">
    <property type="entry name" value="Glyco_hydro_beta-prop_sf"/>
</dbReference>
<evidence type="ECO:0000256" key="7">
    <source>
        <dbReference type="ARBA" id="ARBA00033367"/>
    </source>
</evidence>
<name>A0A412ID33_9FIRM</name>
<comment type="subcellular location">
    <subcellularLocation>
        <location evidence="9">Cytoplasm</location>
    </subcellularLocation>
</comment>
<dbReference type="SMART" id="SM00640">
    <property type="entry name" value="Glyco_32"/>
    <property type="match status" value="1"/>
</dbReference>
<keyword evidence="9" id="KW-0963">Cytoplasm</keyword>
<feature type="domain" description="Glycosyl hydrolase family 32 C-terminal" evidence="11">
    <location>
        <begin position="362"/>
        <end position="504"/>
    </location>
</feature>
<evidence type="ECO:0000259" key="10">
    <source>
        <dbReference type="Pfam" id="PF00251"/>
    </source>
</evidence>
<dbReference type="EC" id="3.2.1.26" evidence="3 8"/>
<protein>
    <recommendedName>
        <fullName evidence="4 8">Sucrose-6-phosphate hydrolase</fullName>
        <ecNumber evidence="3 8">3.2.1.26</ecNumber>
    </recommendedName>
    <alternativeName>
        <fullName evidence="7 9">Invertase</fullName>
    </alternativeName>
</protein>
<reference evidence="12 13" key="1">
    <citation type="submission" date="2018-08" db="EMBL/GenBank/DDBJ databases">
        <title>A genome reference for cultivated species of the human gut microbiota.</title>
        <authorList>
            <person name="Zou Y."/>
            <person name="Xue W."/>
            <person name="Luo G."/>
        </authorList>
    </citation>
    <scope>NUCLEOTIDE SEQUENCE [LARGE SCALE GENOMIC DNA]</scope>
    <source>
        <strain evidence="12 13">AF22-21</strain>
    </source>
</reference>
<dbReference type="Gene3D" id="2.60.120.560">
    <property type="entry name" value="Exo-inulinase, domain 1"/>
    <property type="match status" value="1"/>
</dbReference>